<gene>
    <name evidence="1" type="ORF">OUZ56_010675</name>
</gene>
<keyword evidence="2" id="KW-1185">Reference proteome</keyword>
<accession>A0ABR0AJ86</accession>
<evidence type="ECO:0000313" key="2">
    <source>
        <dbReference type="Proteomes" id="UP001234178"/>
    </source>
</evidence>
<dbReference type="Proteomes" id="UP001234178">
    <property type="component" value="Unassembled WGS sequence"/>
</dbReference>
<dbReference type="EMBL" id="JAOYFB010000037">
    <property type="protein sequence ID" value="KAK4025175.1"/>
    <property type="molecule type" value="Genomic_DNA"/>
</dbReference>
<comment type="caution">
    <text evidence="1">The sequence shown here is derived from an EMBL/GenBank/DDBJ whole genome shotgun (WGS) entry which is preliminary data.</text>
</comment>
<protein>
    <submittedName>
        <fullName evidence="1">Uncharacterized protein</fullName>
    </submittedName>
</protein>
<evidence type="ECO:0000313" key="1">
    <source>
        <dbReference type="EMBL" id="KAK4025175.1"/>
    </source>
</evidence>
<reference evidence="1 2" key="1">
    <citation type="journal article" date="2023" name="Nucleic Acids Res.">
        <title>The hologenome of Daphnia magna reveals possible DNA methylation and microbiome-mediated evolution of the host genome.</title>
        <authorList>
            <person name="Chaturvedi A."/>
            <person name="Li X."/>
            <person name="Dhandapani V."/>
            <person name="Marshall H."/>
            <person name="Kissane S."/>
            <person name="Cuenca-Cambronero M."/>
            <person name="Asole G."/>
            <person name="Calvet F."/>
            <person name="Ruiz-Romero M."/>
            <person name="Marangio P."/>
            <person name="Guigo R."/>
            <person name="Rago D."/>
            <person name="Mirbahai L."/>
            <person name="Eastwood N."/>
            <person name="Colbourne J.K."/>
            <person name="Zhou J."/>
            <person name="Mallon E."/>
            <person name="Orsini L."/>
        </authorList>
    </citation>
    <scope>NUCLEOTIDE SEQUENCE [LARGE SCALE GENOMIC DNA]</scope>
    <source>
        <strain evidence="1">LRV0_1</strain>
    </source>
</reference>
<proteinExistence type="predicted"/>
<organism evidence="1 2">
    <name type="scientific">Daphnia magna</name>
    <dbReference type="NCBI Taxonomy" id="35525"/>
    <lineage>
        <taxon>Eukaryota</taxon>
        <taxon>Metazoa</taxon>
        <taxon>Ecdysozoa</taxon>
        <taxon>Arthropoda</taxon>
        <taxon>Crustacea</taxon>
        <taxon>Branchiopoda</taxon>
        <taxon>Diplostraca</taxon>
        <taxon>Cladocera</taxon>
        <taxon>Anomopoda</taxon>
        <taxon>Daphniidae</taxon>
        <taxon>Daphnia</taxon>
    </lineage>
</organism>
<sequence>MDDSSCKLAAWSWEVSAVRRIVIAPSSQFDAYVIVCDARYYLSEDTGCFTPGTAVTGKVTLST</sequence>
<name>A0ABR0AJ86_9CRUS</name>